<sequence length="522" mass="59687">MVSEKRKGSKKQAVTRKKLKVENQENSLPEVDKTRKEVNKYYSKIISKDTTNKPKVIEKALKLIGNDLYSASRKHDLCRVIQACLKHGNDQQKAHILECLTEDYGKLAAGKYSFFLAKKLLKIGNKEELMEKVLPQAKAMLASPNGIKFLDLLYSDGNYKNKLMKSIYAPEIEEQTGHLEEIIKNHPEIENDLKSSLHKTVRHALNKGLIEYSIVQHVVCEYTQIIEKDQKLEILGQLWDHLASLMNSKPGVRLAIEALAASDIKQRKKIVKLAQPLINLISDDESNAYLFFIKLFEVIDDTKRINKILSSTIVQNMKEIIKSKNGVKVLLYIIPANLDLFILSQSEIDFLKDDLNTLSKKDLNQKKKEIFLNISQPIIDEITESLETMIKNPRLSNLVVAVAIILSQGLIKAPKLTSAICKFVINWDIMDDNISHRALKKIIVLENKNGNKKFAGRMLKNLKEREDYVEKLIKSRGVWVFESLATSNIKEEAQEFFRKYQDKLEKSHTGEKALFEALTQSN</sequence>
<dbReference type="PANTHER" id="PTHR13389:SF0">
    <property type="entry name" value="PUMILIO HOMOLOG 3"/>
    <property type="match status" value="1"/>
</dbReference>
<accession>A0AAU9IA70</accession>
<dbReference type="Gene3D" id="1.25.10.10">
    <property type="entry name" value="Leucine-rich Repeat Variant"/>
    <property type="match status" value="2"/>
</dbReference>
<dbReference type="InterPro" id="IPR011989">
    <property type="entry name" value="ARM-like"/>
</dbReference>
<dbReference type="GO" id="GO:0003729">
    <property type="term" value="F:mRNA binding"/>
    <property type="evidence" value="ECO:0007669"/>
    <property type="project" value="TreeGrafter"/>
</dbReference>
<dbReference type="InterPro" id="IPR012959">
    <property type="entry name" value="CPL_dom"/>
</dbReference>
<dbReference type="SUPFAM" id="SSF48371">
    <property type="entry name" value="ARM repeat"/>
    <property type="match status" value="1"/>
</dbReference>
<evidence type="ECO:0000313" key="5">
    <source>
        <dbReference type="Proteomes" id="UP001162131"/>
    </source>
</evidence>
<reference evidence="4" key="1">
    <citation type="submission" date="2021-09" db="EMBL/GenBank/DDBJ databases">
        <authorList>
            <consortium name="AG Swart"/>
            <person name="Singh M."/>
            <person name="Singh A."/>
            <person name="Seah K."/>
            <person name="Emmerich C."/>
        </authorList>
    </citation>
    <scope>NUCLEOTIDE SEQUENCE</scope>
    <source>
        <strain evidence="4">ATCC30299</strain>
    </source>
</reference>
<dbReference type="AlphaFoldDB" id="A0AAU9IA70"/>
<dbReference type="GO" id="GO:0005730">
    <property type="term" value="C:nucleolus"/>
    <property type="evidence" value="ECO:0007669"/>
    <property type="project" value="TreeGrafter"/>
</dbReference>
<feature type="region of interest" description="Disordered" evidence="2">
    <location>
        <begin position="1"/>
        <end position="32"/>
    </location>
</feature>
<feature type="compositionally biased region" description="Basic residues" evidence="2">
    <location>
        <begin position="7"/>
        <end position="19"/>
    </location>
</feature>
<protein>
    <recommendedName>
        <fullName evidence="3">CPL domain-containing protein</fullName>
    </recommendedName>
</protein>
<keyword evidence="5" id="KW-1185">Reference proteome</keyword>
<evidence type="ECO:0000256" key="1">
    <source>
        <dbReference type="ARBA" id="ARBA00022884"/>
    </source>
</evidence>
<dbReference type="InterPro" id="IPR016024">
    <property type="entry name" value="ARM-type_fold"/>
</dbReference>
<organism evidence="4 5">
    <name type="scientific">Blepharisma stoltei</name>
    <dbReference type="NCBI Taxonomy" id="1481888"/>
    <lineage>
        <taxon>Eukaryota</taxon>
        <taxon>Sar</taxon>
        <taxon>Alveolata</taxon>
        <taxon>Ciliophora</taxon>
        <taxon>Postciliodesmatophora</taxon>
        <taxon>Heterotrichea</taxon>
        <taxon>Heterotrichida</taxon>
        <taxon>Blepharismidae</taxon>
        <taxon>Blepharisma</taxon>
    </lineage>
</organism>
<evidence type="ECO:0000259" key="3">
    <source>
        <dbReference type="Pfam" id="PF08144"/>
    </source>
</evidence>
<evidence type="ECO:0000313" key="4">
    <source>
        <dbReference type="EMBL" id="CAG9310286.1"/>
    </source>
</evidence>
<comment type="caution">
    <text evidence="4">The sequence shown here is derived from an EMBL/GenBank/DDBJ whole genome shotgun (WGS) entry which is preliminary data.</text>
</comment>
<dbReference type="GO" id="GO:0006417">
    <property type="term" value="P:regulation of translation"/>
    <property type="evidence" value="ECO:0007669"/>
    <property type="project" value="TreeGrafter"/>
</dbReference>
<gene>
    <name evidence="4" type="ORF">BSTOLATCC_MIC1139</name>
</gene>
<dbReference type="PANTHER" id="PTHR13389">
    <property type="entry name" value="PUMILIO HOMOLOG 3"/>
    <property type="match status" value="1"/>
</dbReference>
<name>A0AAU9IA70_9CILI</name>
<feature type="domain" description="CPL" evidence="3">
    <location>
        <begin position="323"/>
        <end position="451"/>
    </location>
</feature>
<keyword evidence="1" id="KW-0694">RNA-binding</keyword>
<evidence type="ECO:0000256" key="2">
    <source>
        <dbReference type="SAM" id="MobiDB-lite"/>
    </source>
</evidence>
<dbReference type="InterPro" id="IPR040059">
    <property type="entry name" value="PUM3"/>
</dbReference>
<dbReference type="Pfam" id="PF08144">
    <property type="entry name" value="CPL"/>
    <property type="match status" value="1"/>
</dbReference>
<proteinExistence type="predicted"/>
<dbReference type="EMBL" id="CAJZBQ010000002">
    <property type="protein sequence ID" value="CAG9310286.1"/>
    <property type="molecule type" value="Genomic_DNA"/>
</dbReference>
<dbReference type="Proteomes" id="UP001162131">
    <property type="component" value="Unassembled WGS sequence"/>
</dbReference>